<feature type="transmembrane region" description="Helical" evidence="5">
    <location>
        <begin position="161"/>
        <end position="182"/>
    </location>
</feature>
<feature type="transmembrane region" description="Helical" evidence="5">
    <location>
        <begin position="122"/>
        <end position="141"/>
    </location>
</feature>
<dbReference type="InterPro" id="IPR011531">
    <property type="entry name" value="HCO3_transpt-like_TM_dom"/>
</dbReference>
<dbReference type="GO" id="GO:0005452">
    <property type="term" value="F:solute:inorganic anion antiporter activity"/>
    <property type="evidence" value="ECO:0007669"/>
    <property type="project" value="InterPro"/>
</dbReference>
<comment type="subcellular location">
    <subcellularLocation>
        <location evidence="1">Membrane</location>
        <topology evidence="1">Multi-pass membrane protein</topology>
    </subcellularLocation>
</comment>
<dbReference type="GO" id="GO:0005886">
    <property type="term" value="C:plasma membrane"/>
    <property type="evidence" value="ECO:0007669"/>
    <property type="project" value="TreeGrafter"/>
</dbReference>
<gene>
    <name evidence="7" type="ORF">EVOR1521_LOCUS1943</name>
</gene>
<evidence type="ECO:0000259" key="6">
    <source>
        <dbReference type="Pfam" id="PF00955"/>
    </source>
</evidence>
<sequence>MQVIGINEYVLMNSISGMLHSVIGCQPLLVLRPTGPITLLIEKLHEASDWLSLPFWPLLAWTGMFVGLYMFLIAAFEVSRLIKYVTAFTENIFAMFIGTVYINDGVQGMIRLWSSAQADVEAQKLLVLNMTLGCTLLALFLSNLDGTSWATYRIRMILMDYALTISIFILAGVAALLNAHFFPVDFIDSTSLGIGLAKSAARVAPASH</sequence>
<dbReference type="Pfam" id="PF00955">
    <property type="entry name" value="HCO3_cotransp"/>
    <property type="match status" value="1"/>
</dbReference>
<evidence type="ECO:0000256" key="5">
    <source>
        <dbReference type="SAM" id="Phobius"/>
    </source>
</evidence>
<feature type="domain" description="Bicarbonate transporter-like transmembrane" evidence="6">
    <location>
        <begin position="2"/>
        <end position="118"/>
    </location>
</feature>
<dbReference type="InterPro" id="IPR003020">
    <property type="entry name" value="HCO3_transpt_euk"/>
</dbReference>
<evidence type="ECO:0000313" key="7">
    <source>
        <dbReference type="EMBL" id="CAJ1371673.1"/>
    </source>
</evidence>
<protein>
    <recommendedName>
        <fullName evidence="6">Bicarbonate transporter-like transmembrane domain-containing protein</fullName>
    </recommendedName>
</protein>
<accession>A0AA36HP03</accession>
<keyword evidence="3 5" id="KW-1133">Transmembrane helix</keyword>
<name>A0AA36HP03_9DINO</name>
<evidence type="ECO:0000256" key="2">
    <source>
        <dbReference type="ARBA" id="ARBA00022692"/>
    </source>
</evidence>
<evidence type="ECO:0000256" key="3">
    <source>
        <dbReference type="ARBA" id="ARBA00022989"/>
    </source>
</evidence>
<keyword evidence="4 5" id="KW-0472">Membrane</keyword>
<organism evidence="7 8">
    <name type="scientific">Effrenium voratum</name>
    <dbReference type="NCBI Taxonomy" id="2562239"/>
    <lineage>
        <taxon>Eukaryota</taxon>
        <taxon>Sar</taxon>
        <taxon>Alveolata</taxon>
        <taxon>Dinophyceae</taxon>
        <taxon>Suessiales</taxon>
        <taxon>Symbiodiniaceae</taxon>
        <taxon>Effrenium</taxon>
    </lineage>
</organism>
<keyword evidence="8" id="KW-1185">Reference proteome</keyword>
<evidence type="ECO:0000256" key="1">
    <source>
        <dbReference type="ARBA" id="ARBA00004141"/>
    </source>
</evidence>
<dbReference type="GO" id="GO:0050801">
    <property type="term" value="P:monoatomic ion homeostasis"/>
    <property type="evidence" value="ECO:0007669"/>
    <property type="project" value="TreeGrafter"/>
</dbReference>
<dbReference type="Proteomes" id="UP001178507">
    <property type="component" value="Unassembled WGS sequence"/>
</dbReference>
<feature type="transmembrane region" description="Helical" evidence="5">
    <location>
        <begin position="81"/>
        <end position="102"/>
    </location>
</feature>
<proteinExistence type="predicted"/>
<evidence type="ECO:0000256" key="4">
    <source>
        <dbReference type="ARBA" id="ARBA00023136"/>
    </source>
</evidence>
<keyword evidence="2 5" id="KW-0812">Transmembrane</keyword>
<dbReference type="EMBL" id="CAUJNA010000092">
    <property type="protein sequence ID" value="CAJ1371673.1"/>
    <property type="molecule type" value="Genomic_DNA"/>
</dbReference>
<dbReference type="AlphaFoldDB" id="A0AA36HP03"/>
<comment type="caution">
    <text evidence="7">The sequence shown here is derived from an EMBL/GenBank/DDBJ whole genome shotgun (WGS) entry which is preliminary data.</text>
</comment>
<dbReference type="PANTHER" id="PTHR11453">
    <property type="entry name" value="ANION EXCHANGE PROTEIN"/>
    <property type="match status" value="1"/>
</dbReference>
<dbReference type="GO" id="GO:0006820">
    <property type="term" value="P:monoatomic anion transport"/>
    <property type="evidence" value="ECO:0007669"/>
    <property type="project" value="InterPro"/>
</dbReference>
<evidence type="ECO:0000313" key="8">
    <source>
        <dbReference type="Proteomes" id="UP001178507"/>
    </source>
</evidence>
<feature type="transmembrane region" description="Helical" evidence="5">
    <location>
        <begin position="55"/>
        <end position="74"/>
    </location>
</feature>
<dbReference type="PANTHER" id="PTHR11453:SF127">
    <property type="entry name" value="SOLUTE CARRIER FAMILY 4 MEMBER 11"/>
    <property type="match status" value="1"/>
</dbReference>
<reference evidence="7" key="1">
    <citation type="submission" date="2023-08" db="EMBL/GenBank/DDBJ databases">
        <authorList>
            <person name="Chen Y."/>
            <person name="Shah S."/>
            <person name="Dougan E. K."/>
            <person name="Thang M."/>
            <person name="Chan C."/>
        </authorList>
    </citation>
    <scope>NUCLEOTIDE SEQUENCE</scope>
</reference>